<protein>
    <submittedName>
        <fullName evidence="2">Uncharacterized protein</fullName>
    </submittedName>
</protein>
<evidence type="ECO:0000313" key="2">
    <source>
        <dbReference type="EMBL" id="VTJ70148.1"/>
    </source>
</evidence>
<dbReference type="EMBL" id="CABDUW010000494">
    <property type="protein sequence ID" value="VTJ70148.1"/>
    <property type="molecule type" value="Genomic_DNA"/>
</dbReference>
<dbReference type="Proteomes" id="UP000335636">
    <property type="component" value="Unassembled WGS sequence"/>
</dbReference>
<evidence type="ECO:0000256" key="1">
    <source>
        <dbReference type="SAM" id="MobiDB-lite"/>
    </source>
</evidence>
<accession>A0A5E4BKN3</accession>
<proteinExistence type="predicted"/>
<feature type="region of interest" description="Disordered" evidence="1">
    <location>
        <begin position="13"/>
        <end position="56"/>
    </location>
</feature>
<reference evidence="2" key="1">
    <citation type="submission" date="2019-04" db="EMBL/GenBank/DDBJ databases">
        <authorList>
            <person name="Alioto T."/>
            <person name="Alioto T."/>
        </authorList>
    </citation>
    <scope>NUCLEOTIDE SEQUENCE [LARGE SCALE GENOMIC DNA]</scope>
</reference>
<dbReference type="AlphaFoldDB" id="A0A5E4BKN3"/>
<keyword evidence="3" id="KW-1185">Reference proteome</keyword>
<sequence>FLSWIRSPGFSATQKLKTNHRENVKKPESQEMRSYQSKAAKWSKKPYMESNGVKNL</sequence>
<name>A0A5E4BKN3_MARMO</name>
<gene>
    <name evidence="2" type="ORF">MONAX_5E020394</name>
</gene>
<evidence type="ECO:0000313" key="3">
    <source>
        <dbReference type="Proteomes" id="UP000335636"/>
    </source>
</evidence>
<feature type="compositionally biased region" description="Basic and acidic residues" evidence="1">
    <location>
        <begin position="19"/>
        <end position="31"/>
    </location>
</feature>
<comment type="caution">
    <text evidence="2">The sequence shown here is derived from an EMBL/GenBank/DDBJ whole genome shotgun (WGS) entry which is preliminary data.</text>
</comment>
<feature type="non-terminal residue" evidence="2">
    <location>
        <position position="1"/>
    </location>
</feature>
<organism evidence="2 3">
    <name type="scientific">Marmota monax</name>
    <name type="common">Woodchuck</name>
    <dbReference type="NCBI Taxonomy" id="9995"/>
    <lineage>
        <taxon>Eukaryota</taxon>
        <taxon>Metazoa</taxon>
        <taxon>Chordata</taxon>
        <taxon>Craniata</taxon>
        <taxon>Vertebrata</taxon>
        <taxon>Euteleostomi</taxon>
        <taxon>Mammalia</taxon>
        <taxon>Eutheria</taxon>
        <taxon>Euarchontoglires</taxon>
        <taxon>Glires</taxon>
        <taxon>Rodentia</taxon>
        <taxon>Sciuromorpha</taxon>
        <taxon>Sciuridae</taxon>
        <taxon>Xerinae</taxon>
        <taxon>Marmotini</taxon>
        <taxon>Marmota</taxon>
    </lineage>
</organism>